<dbReference type="Gene3D" id="3.90.550.10">
    <property type="entry name" value="Spore Coat Polysaccharide Biosynthesis Protein SpsA, Chain A"/>
    <property type="match status" value="1"/>
</dbReference>
<dbReference type="OrthoDB" id="6383742at2"/>
<evidence type="ECO:0000313" key="2">
    <source>
        <dbReference type="EMBL" id="PCE42166.1"/>
    </source>
</evidence>
<dbReference type="CDD" id="cd00761">
    <property type="entry name" value="Glyco_tranf_GTA_type"/>
    <property type="match status" value="1"/>
</dbReference>
<protein>
    <submittedName>
        <fullName evidence="2">Glycosyltransferase family 2 protein</fullName>
    </submittedName>
</protein>
<accession>A0A2A4FWS3</accession>
<keyword evidence="2" id="KW-0808">Transferase</keyword>
<dbReference type="KEGG" id="rdi:CMV14_23220"/>
<comment type="caution">
    <text evidence="2">The sequence shown here is derived from an EMBL/GenBank/DDBJ whole genome shotgun (WGS) entry which is preliminary data.</text>
</comment>
<evidence type="ECO:0000313" key="3">
    <source>
        <dbReference type="Proteomes" id="UP000218934"/>
    </source>
</evidence>
<dbReference type="AlphaFoldDB" id="A0A2A4FWS3"/>
<dbReference type="EMBL" id="NWUF01000009">
    <property type="protein sequence ID" value="PCE42166.1"/>
    <property type="molecule type" value="Genomic_DNA"/>
</dbReference>
<dbReference type="Proteomes" id="UP000218934">
    <property type="component" value="Unassembled WGS sequence"/>
</dbReference>
<dbReference type="InterPro" id="IPR001173">
    <property type="entry name" value="Glyco_trans_2-like"/>
</dbReference>
<feature type="domain" description="Glycosyltransferase 2-like" evidence="1">
    <location>
        <begin position="12"/>
        <end position="122"/>
    </location>
</feature>
<name>A0A2A4FWS3_9SPHN</name>
<dbReference type="Pfam" id="PF00535">
    <property type="entry name" value="Glycos_transf_2"/>
    <property type="match status" value="1"/>
</dbReference>
<organism evidence="2 3">
    <name type="scientific">Rhizorhabdus dicambivorans</name>
    <dbReference type="NCBI Taxonomy" id="1850238"/>
    <lineage>
        <taxon>Bacteria</taxon>
        <taxon>Pseudomonadati</taxon>
        <taxon>Pseudomonadota</taxon>
        <taxon>Alphaproteobacteria</taxon>
        <taxon>Sphingomonadales</taxon>
        <taxon>Sphingomonadaceae</taxon>
        <taxon>Rhizorhabdus</taxon>
    </lineage>
</organism>
<dbReference type="SUPFAM" id="SSF53448">
    <property type="entry name" value="Nucleotide-diphospho-sugar transferases"/>
    <property type="match status" value="1"/>
</dbReference>
<reference evidence="2 3" key="1">
    <citation type="submission" date="2017-09" db="EMBL/GenBank/DDBJ databases">
        <title>The Catabolism of 3,6-Dichlorosalicylic acid is Initiated by the Cytochrome P450 Monooxygenase DsmABC in Rhizorhabdus dicambivorans Ndbn-20.</title>
        <authorList>
            <person name="Na L."/>
        </authorList>
    </citation>
    <scope>NUCLEOTIDE SEQUENCE [LARGE SCALE GENOMIC DNA]</scope>
    <source>
        <strain evidence="2 3">Ndbn-20m</strain>
    </source>
</reference>
<keyword evidence="3" id="KW-1185">Reference proteome</keyword>
<proteinExistence type="predicted"/>
<dbReference type="InterPro" id="IPR029044">
    <property type="entry name" value="Nucleotide-diphossugar_trans"/>
</dbReference>
<dbReference type="GO" id="GO:0016740">
    <property type="term" value="F:transferase activity"/>
    <property type="evidence" value="ECO:0007669"/>
    <property type="project" value="UniProtKB-KW"/>
</dbReference>
<sequence>MRVRDPDPRIAVITPYYREPVEFLDQCHRSVAVQDVAADHIMIADGHPLDIVDQWGVGHVRLPRAHGDNGNTPRGLAALLARSEGYDFIAFLDADNWYHPGHLRSLLQLWERERSPVCASLRTFHDAAGVDLGISEAEEDEFRHVDASCLMLHRTAFDSLSLWLDMPKILSPIGDRIFLAGLLHRKLAIASTQARTVAFRSQYAVHHASADRPIPEGAKSDESFAPALAYLATAQGVSQCVEAMGFWPLTYMRN</sequence>
<gene>
    <name evidence="2" type="ORF">COO09_11070</name>
</gene>
<evidence type="ECO:0000259" key="1">
    <source>
        <dbReference type="Pfam" id="PF00535"/>
    </source>
</evidence>